<dbReference type="InterPro" id="IPR036869">
    <property type="entry name" value="J_dom_sf"/>
</dbReference>
<keyword evidence="1" id="KW-1133">Transmembrane helix</keyword>
<organism evidence="3">
    <name type="scientific">Trichuris suis</name>
    <name type="common">pig whipworm</name>
    <dbReference type="NCBI Taxonomy" id="68888"/>
    <lineage>
        <taxon>Eukaryota</taxon>
        <taxon>Metazoa</taxon>
        <taxon>Ecdysozoa</taxon>
        <taxon>Nematoda</taxon>
        <taxon>Enoplea</taxon>
        <taxon>Dorylaimia</taxon>
        <taxon>Trichinellida</taxon>
        <taxon>Trichuridae</taxon>
        <taxon>Trichuris</taxon>
    </lineage>
</organism>
<reference evidence="3" key="1">
    <citation type="journal article" date="2014" name="Nat. Genet.">
        <title>Genome and transcriptome of the porcine whipworm Trichuris suis.</title>
        <authorList>
            <person name="Jex A.R."/>
            <person name="Nejsum P."/>
            <person name="Schwarz E.M."/>
            <person name="Hu L."/>
            <person name="Young N.D."/>
            <person name="Hall R.S."/>
            <person name="Korhonen P.K."/>
            <person name="Liao S."/>
            <person name="Thamsborg S."/>
            <person name="Xia J."/>
            <person name="Xu P."/>
            <person name="Wang S."/>
            <person name="Scheerlinck J.P."/>
            <person name="Hofmann A."/>
            <person name="Sternberg P.W."/>
            <person name="Wang J."/>
            <person name="Gasser R.B."/>
        </authorList>
    </citation>
    <scope>NUCLEOTIDE SEQUENCE [LARGE SCALE GENOMIC DNA]</scope>
    <source>
        <strain evidence="3">DCEP-RM93F</strain>
    </source>
</reference>
<dbReference type="PANTHER" id="PTHR44303">
    <property type="entry name" value="DNAJ HOMOLOG SUBFAMILY C MEMBER 16"/>
    <property type="match status" value="1"/>
</dbReference>
<dbReference type="InterPro" id="IPR036249">
    <property type="entry name" value="Thioredoxin-like_sf"/>
</dbReference>
<dbReference type="InterPro" id="IPR013766">
    <property type="entry name" value="Thioredoxin_domain"/>
</dbReference>
<gene>
    <name evidence="3" type="ORF">M514_04097</name>
</gene>
<evidence type="ECO:0000313" key="3">
    <source>
        <dbReference type="EMBL" id="KFD68394.1"/>
    </source>
</evidence>
<dbReference type="InterPro" id="IPR001623">
    <property type="entry name" value="DnaJ_domain"/>
</dbReference>
<dbReference type="Gene3D" id="1.10.287.110">
    <property type="entry name" value="DnaJ domain"/>
    <property type="match status" value="1"/>
</dbReference>
<dbReference type="AlphaFoldDB" id="A0A085NFZ8"/>
<proteinExistence type="predicted"/>
<feature type="domain" description="J" evidence="2">
    <location>
        <begin position="105"/>
        <end position="168"/>
    </location>
</feature>
<evidence type="ECO:0000259" key="2">
    <source>
        <dbReference type="PROSITE" id="PS50076"/>
    </source>
</evidence>
<name>A0A085NFZ8_9BILA</name>
<dbReference type="EMBL" id="KL367505">
    <property type="protein sequence ID" value="KFD68394.1"/>
    <property type="molecule type" value="Genomic_DNA"/>
</dbReference>
<dbReference type="SMART" id="SM00271">
    <property type="entry name" value="DnaJ"/>
    <property type="match status" value="1"/>
</dbReference>
<dbReference type="InterPro" id="IPR052448">
    <property type="entry name" value="DnaJ_C16_autophagy_reg"/>
</dbReference>
<dbReference type="CDD" id="cd06257">
    <property type="entry name" value="DnaJ"/>
    <property type="match status" value="1"/>
</dbReference>
<keyword evidence="1" id="KW-0812">Transmembrane</keyword>
<dbReference type="Gene3D" id="3.40.30.10">
    <property type="entry name" value="Glutaredoxin"/>
    <property type="match status" value="1"/>
</dbReference>
<dbReference type="PANTHER" id="PTHR44303:SF2">
    <property type="entry name" value="DNAJ HOMOLOG SUBFAMILY C MEMBER 16"/>
    <property type="match status" value="1"/>
</dbReference>
<feature type="transmembrane region" description="Helical" evidence="1">
    <location>
        <begin position="594"/>
        <end position="618"/>
    </location>
</feature>
<dbReference type="Pfam" id="PF00226">
    <property type="entry name" value="DnaJ"/>
    <property type="match status" value="1"/>
</dbReference>
<dbReference type="PRINTS" id="PR00625">
    <property type="entry name" value="JDOMAIN"/>
</dbReference>
<dbReference type="Pfam" id="PF00085">
    <property type="entry name" value="Thioredoxin"/>
    <property type="match status" value="1"/>
</dbReference>
<keyword evidence="1" id="KW-0472">Membrane</keyword>
<dbReference type="PROSITE" id="PS50076">
    <property type="entry name" value="DNAJ_2"/>
    <property type="match status" value="1"/>
</dbReference>
<sequence length="840" mass="94897">MDEMDVVTMLAVASVRGKGNSCKISLLSTLPPALSKYHNRHRKTTLALLRNPLAGIRPAACDDSIFNDANVSRCTVAAVSSALPVSMGPLAALSFLLAVSVALKDPYETLEIERGASPDAIKRAYKRLAKIWHPDKNADPEANRRFIDINEAYQYLTNPNRHHGEQFGFRGKAHTFADFGHFGYQFAVPFQSSYQEQVLKNSQSRPYVVFFYSGLCIACISMEPVWEEVVNIVTNNGVSVGTVNAMFEGKLAGELRVTSVPSVVILFNGEVHRCSISLRAQDYVDCVRRVFPSDLILNLKGYDDFVAFHRTSVSQNKVSVIFLGTYIEPALLAPVTASQFFNFCRFGYVRVAGTDNGWNQPSTRFGNIPIRLSEAGIVMIFKESSEWPVVNQPLSRTTVAKLIKQNRLLSFPRLSSQLHFDAICGHGTEAPSVQKLCVLLLASRQPSDKFQIDAYLRYLNLLSPKAAMVSHCYVYSETQGSFLRSFMTAADEKNISSSGRDSKTVLLLKRQGKSKAQFRVLLDAWNARDEHVNQSVHQLTHEMDMASRQSYRLDRWAKLAELRDENGPGVYHRLAKNLVKGVRQFFRGISKEEALPVVSVVATFAVIFLFGGLLHYAANAEEQSQSRLSPSSRGSLAMDKPAVLSRLIRELRAETYFGMVRLLKPGCRTLVVLCDANSKDTLVSQFGDMIWPWRRNKTLMFGYLMVERNIDWFRQLLELTVADTCLANINARNVVGTVLALNGFRQYYCIYHPKYRSSLKGYRQSKNRDKQTRYFRSMGIGSDETDTSEEERLEERHLDEVQKKKSFKVEELLEGLPNWLDRLFDGNVKRFHISEWPPVK</sequence>
<dbReference type="SUPFAM" id="SSF46565">
    <property type="entry name" value="Chaperone J-domain"/>
    <property type="match status" value="1"/>
</dbReference>
<protein>
    <recommendedName>
        <fullName evidence="2">J domain-containing protein</fullName>
    </recommendedName>
</protein>
<evidence type="ECO:0000256" key="1">
    <source>
        <dbReference type="SAM" id="Phobius"/>
    </source>
</evidence>
<accession>A0A085NFZ8</accession>
<dbReference type="Proteomes" id="UP000030758">
    <property type="component" value="Unassembled WGS sequence"/>
</dbReference>
<dbReference type="SUPFAM" id="SSF52833">
    <property type="entry name" value="Thioredoxin-like"/>
    <property type="match status" value="1"/>
</dbReference>